<dbReference type="Gene3D" id="3.90.550.10">
    <property type="entry name" value="Spore Coat Polysaccharide Biosynthesis Protein SpsA, Chain A"/>
    <property type="match status" value="1"/>
</dbReference>
<dbReference type="Pfam" id="PF13641">
    <property type="entry name" value="Glyco_tranf_2_3"/>
    <property type="match status" value="1"/>
</dbReference>
<dbReference type="PANTHER" id="PTHR43179">
    <property type="entry name" value="RHAMNOSYLTRANSFERASE WBBL"/>
    <property type="match status" value="1"/>
</dbReference>
<organism evidence="1">
    <name type="scientific">marine metagenome</name>
    <dbReference type="NCBI Taxonomy" id="408172"/>
    <lineage>
        <taxon>unclassified sequences</taxon>
        <taxon>metagenomes</taxon>
        <taxon>ecological metagenomes</taxon>
    </lineage>
</organism>
<protein>
    <recommendedName>
        <fullName evidence="2">Glycosyltransferase 2-like domain-containing protein</fullName>
    </recommendedName>
</protein>
<reference evidence="1" key="1">
    <citation type="submission" date="2018-05" db="EMBL/GenBank/DDBJ databases">
        <authorList>
            <person name="Lanie J.A."/>
            <person name="Ng W.-L."/>
            <person name="Kazmierczak K.M."/>
            <person name="Andrzejewski T.M."/>
            <person name="Davidsen T.M."/>
            <person name="Wayne K.J."/>
            <person name="Tettelin H."/>
            <person name="Glass J.I."/>
            <person name="Rusch D."/>
            <person name="Podicherti R."/>
            <person name="Tsui H.-C.T."/>
            <person name="Winkler M.E."/>
        </authorList>
    </citation>
    <scope>NUCLEOTIDE SEQUENCE</scope>
</reference>
<dbReference type="SUPFAM" id="SSF53448">
    <property type="entry name" value="Nucleotide-diphospho-sugar transferases"/>
    <property type="match status" value="1"/>
</dbReference>
<evidence type="ECO:0008006" key="2">
    <source>
        <dbReference type="Google" id="ProtNLM"/>
    </source>
</evidence>
<sequence length="521" mass="58656">MSSYPRPAISAIVVNFNAGAFLGLCIDRIRKSTPAVELIVVDNHSKDISKVWALGCNGRQNEKYIQNDRNLGFSAAVNIGATVASGDVLVVINPDCLVWPHTIDRLCRLLRDQQEVGLVGGLVFGIHGREQVGCRRYDVTPMRSIGKMLGKLFPLKNVPTIDMTNEPIPQNIIDVDAVSGSFFAIKKSLYKELNGLDEDYFLHFEDLDLCRRVRGAGYRVVFDPDVSAVHVGAVSSGVKSIEIVRYKHHSLKTYFRKHLNRYSLTACVVSIMSQLHVWIRCLYELVKPEMRYNNDADQFEGTWTATNGNEVFVIGDQCRLLRSVVIRLAARGYVVVVETNDPETAPRIPRVSWVTSEYTAKVPEKDCPEFDWILCLGCAGKLKVYQKRFAHRKLGAQLLIETGVETKVIDQSDTITTAVVVETGDEWLQREPLSLWLWPSNASRRKVETLSINNELVTSQGLSQEDRPVSDSHQQVHVDDISELCLDVLAGISEQESDTCTQQILKDCMDRFNQRIRPLYN</sequence>
<proteinExistence type="predicted"/>
<dbReference type="EMBL" id="UINC01032758">
    <property type="protein sequence ID" value="SVB20940.1"/>
    <property type="molecule type" value="Genomic_DNA"/>
</dbReference>
<evidence type="ECO:0000313" key="1">
    <source>
        <dbReference type="EMBL" id="SVB20940.1"/>
    </source>
</evidence>
<dbReference type="InterPro" id="IPR029044">
    <property type="entry name" value="Nucleotide-diphossugar_trans"/>
</dbReference>
<dbReference type="PANTHER" id="PTHR43179:SF7">
    <property type="entry name" value="RHAMNOSYLTRANSFERASE WBBL"/>
    <property type="match status" value="1"/>
</dbReference>
<name>A0A382C4G2_9ZZZZ</name>
<accession>A0A382C4G2</accession>
<dbReference type="AlphaFoldDB" id="A0A382C4G2"/>
<dbReference type="CDD" id="cd04186">
    <property type="entry name" value="GT_2_like_c"/>
    <property type="match status" value="1"/>
</dbReference>
<gene>
    <name evidence="1" type="ORF">METZ01_LOCUS173794</name>
</gene>